<dbReference type="Proteomes" id="UP001060085">
    <property type="component" value="Linkage Group LG03"/>
</dbReference>
<evidence type="ECO:0000313" key="1">
    <source>
        <dbReference type="EMBL" id="KAI5671516.1"/>
    </source>
</evidence>
<keyword evidence="2" id="KW-1185">Reference proteome</keyword>
<dbReference type="EMBL" id="CM044703">
    <property type="protein sequence ID" value="KAI5671516.1"/>
    <property type="molecule type" value="Genomic_DNA"/>
</dbReference>
<accession>A0ACC0BFX7</accession>
<sequence length="234" mass="25747">MADVSLPPPAPRNQEDVIHAVRDCGCIQEIYGRANGATSAAEVLQQVNIIDSEWVEEFCKHSRSVKIGAPIFPFHPKQQKPERPAKMPASTNSPVSGMSLAAREIKKNGSSSFEEAALKEASVTIAQGRKRRGEESWTARAKQKKQLCKLLRKGGKQPQFELKRSKSGCSFCSRTEAAKLQKQKLKQKLLAAEIEEAAAQAAEPEEAAAKLSSSFSRKIPKQQQIEKGESHELQ</sequence>
<evidence type="ECO:0000313" key="2">
    <source>
        <dbReference type="Proteomes" id="UP001060085"/>
    </source>
</evidence>
<proteinExistence type="predicted"/>
<name>A0ACC0BFX7_CATRO</name>
<organism evidence="1 2">
    <name type="scientific">Catharanthus roseus</name>
    <name type="common">Madagascar periwinkle</name>
    <name type="synonym">Vinca rosea</name>
    <dbReference type="NCBI Taxonomy" id="4058"/>
    <lineage>
        <taxon>Eukaryota</taxon>
        <taxon>Viridiplantae</taxon>
        <taxon>Streptophyta</taxon>
        <taxon>Embryophyta</taxon>
        <taxon>Tracheophyta</taxon>
        <taxon>Spermatophyta</taxon>
        <taxon>Magnoliopsida</taxon>
        <taxon>eudicotyledons</taxon>
        <taxon>Gunneridae</taxon>
        <taxon>Pentapetalae</taxon>
        <taxon>asterids</taxon>
        <taxon>lamiids</taxon>
        <taxon>Gentianales</taxon>
        <taxon>Apocynaceae</taxon>
        <taxon>Rauvolfioideae</taxon>
        <taxon>Vinceae</taxon>
        <taxon>Catharanthinae</taxon>
        <taxon>Catharanthus</taxon>
    </lineage>
</organism>
<comment type="caution">
    <text evidence="1">The sequence shown here is derived from an EMBL/GenBank/DDBJ whole genome shotgun (WGS) entry which is preliminary data.</text>
</comment>
<protein>
    <submittedName>
        <fullName evidence="1">Uncharacterized protein</fullName>
    </submittedName>
</protein>
<gene>
    <name evidence="1" type="ORF">M9H77_11880</name>
</gene>
<reference evidence="2" key="1">
    <citation type="journal article" date="2023" name="Nat. Plants">
        <title>Single-cell RNA sequencing provides a high-resolution roadmap for understanding the multicellular compartmentation of specialized metabolism.</title>
        <authorList>
            <person name="Sun S."/>
            <person name="Shen X."/>
            <person name="Li Y."/>
            <person name="Li Y."/>
            <person name="Wang S."/>
            <person name="Li R."/>
            <person name="Zhang H."/>
            <person name="Shen G."/>
            <person name="Guo B."/>
            <person name="Wei J."/>
            <person name="Xu J."/>
            <person name="St-Pierre B."/>
            <person name="Chen S."/>
            <person name="Sun C."/>
        </authorList>
    </citation>
    <scope>NUCLEOTIDE SEQUENCE [LARGE SCALE GENOMIC DNA]</scope>
</reference>